<protein>
    <submittedName>
        <fullName evidence="2">Ovule protein</fullName>
    </submittedName>
</protein>
<proteinExistence type="predicted"/>
<dbReference type="WBParaSite" id="L893_g19290.t1">
    <property type="protein sequence ID" value="L893_g19290.t1"/>
    <property type="gene ID" value="L893_g19290"/>
</dbReference>
<dbReference type="AlphaFoldDB" id="A0A1I7YTB7"/>
<evidence type="ECO:0000313" key="1">
    <source>
        <dbReference type="Proteomes" id="UP000095287"/>
    </source>
</evidence>
<organism evidence="1 2">
    <name type="scientific">Steinernema glaseri</name>
    <dbReference type="NCBI Taxonomy" id="37863"/>
    <lineage>
        <taxon>Eukaryota</taxon>
        <taxon>Metazoa</taxon>
        <taxon>Ecdysozoa</taxon>
        <taxon>Nematoda</taxon>
        <taxon>Chromadorea</taxon>
        <taxon>Rhabditida</taxon>
        <taxon>Tylenchina</taxon>
        <taxon>Panagrolaimomorpha</taxon>
        <taxon>Strongyloidoidea</taxon>
        <taxon>Steinernematidae</taxon>
        <taxon>Steinernema</taxon>
    </lineage>
</organism>
<evidence type="ECO:0000313" key="2">
    <source>
        <dbReference type="WBParaSite" id="L893_g19290.t1"/>
    </source>
</evidence>
<name>A0A1I7YTB7_9BILA</name>
<reference evidence="2" key="1">
    <citation type="submission" date="2016-11" db="UniProtKB">
        <authorList>
            <consortium name="WormBaseParasite"/>
        </authorList>
    </citation>
    <scope>IDENTIFICATION</scope>
</reference>
<accession>A0A1I7YTB7</accession>
<keyword evidence="1" id="KW-1185">Reference proteome</keyword>
<dbReference type="Proteomes" id="UP000095287">
    <property type="component" value="Unplaced"/>
</dbReference>
<sequence length="67" mass="7599">MTHYSFCAEPLRPLLYEITLPLANKFTWDVISTKRVAYKCMDVPVHTRSILLDSCFIALSNPSPVPS</sequence>